<dbReference type="EMBL" id="CP132375">
    <property type="protein sequence ID" value="WLS98843.1"/>
    <property type="molecule type" value="Genomic_DNA"/>
</dbReference>
<name>A0ABD7Z4W2_9NEIS</name>
<sequence length="113" mass="13593">MMKDYIVSFRDKQRYALIEYKKIEKFDHYYEGVIIESNFPKEVIFFINECNSIINDMAISLLDEIEEKLYSYDIGLEKNCSRIFDIEFIDKNKISFFTKYPSSQGYLDKYPNS</sequence>
<evidence type="ECO:0000313" key="2">
    <source>
        <dbReference type="Proteomes" id="UP001229773"/>
    </source>
</evidence>
<dbReference type="RefSeq" id="WP_025315308.1">
    <property type="nucleotide sequence ID" value="NZ_CP132375.1"/>
</dbReference>
<gene>
    <name evidence="1" type="ORF">RAM05_02185</name>
</gene>
<protein>
    <submittedName>
        <fullName evidence="1">Uncharacterized protein</fullName>
    </submittedName>
</protein>
<dbReference type="AlphaFoldDB" id="A0ABD7Z4W2"/>
<reference evidence="1 2" key="1">
    <citation type="submission" date="2023-08" db="EMBL/GenBank/DDBJ databases">
        <title>Complete genome sequences of 12 bacterial strains from the honey bee gut, resolved with long-read nanopore sequencing.</title>
        <authorList>
            <person name="Kwong W.K."/>
            <person name="Acheampong S."/>
            <person name="Polat M.F."/>
        </authorList>
    </citation>
    <scope>NUCLEOTIDE SEQUENCE [LARGE SCALE GENOMIC DNA]</scope>
    <source>
        <strain evidence="2">wkB9</strain>
    </source>
</reference>
<organism evidence="1 2">
    <name type="scientific">Snodgrassella alvi</name>
    <dbReference type="NCBI Taxonomy" id="1196083"/>
    <lineage>
        <taxon>Bacteria</taxon>
        <taxon>Pseudomonadati</taxon>
        <taxon>Pseudomonadota</taxon>
        <taxon>Betaproteobacteria</taxon>
        <taxon>Neisseriales</taxon>
        <taxon>Neisseriaceae</taxon>
        <taxon>Snodgrassella</taxon>
    </lineage>
</organism>
<dbReference type="GeneID" id="32536878"/>
<accession>A0ABD7Z4W2</accession>
<proteinExistence type="predicted"/>
<dbReference type="Proteomes" id="UP001229773">
    <property type="component" value="Chromosome"/>
</dbReference>
<evidence type="ECO:0000313" key="1">
    <source>
        <dbReference type="EMBL" id="WLS98843.1"/>
    </source>
</evidence>